<comment type="subcellular location">
    <subcellularLocation>
        <location evidence="1">Nucleus</location>
    </subcellularLocation>
</comment>
<keyword evidence="5" id="KW-0539">Nucleus</keyword>
<dbReference type="GO" id="GO:0016251">
    <property type="term" value="F:RNA polymerase II general transcription initiation factor activity"/>
    <property type="evidence" value="ECO:0007669"/>
    <property type="project" value="TreeGrafter"/>
</dbReference>
<evidence type="ECO:0000256" key="3">
    <source>
        <dbReference type="ARBA" id="ARBA00023015"/>
    </source>
</evidence>
<dbReference type="CDD" id="cd08047">
    <property type="entry name" value="TAF7"/>
    <property type="match status" value="1"/>
</dbReference>
<dbReference type="PANTHER" id="PTHR12228">
    <property type="entry name" value="TRANSCRIPTION INITIATION FACTOR TFIID 55 KD SUBUNIT-RELATED"/>
    <property type="match status" value="1"/>
</dbReference>
<gene>
    <name evidence="8" type="ORF">BN1211_5064</name>
</gene>
<proteinExistence type="inferred from homology"/>
<keyword evidence="3" id="KW-0805">Transcription regulation</keyword>
<feature type="compositionally biased region" description="Low complexity" evidence="6">
    <location>
        <begin position="500"/>
        <end position="510"/>
    </location>
</feature>
<dbReference type="InterPro" id="IPR037817">
    <property type="entry name" value="TAF7"/>
</dbReference>
<dbReference type="GO" id="GO:0051123">
    <property type="term" value="P:RNA polymerase II preinitiation complex assembly"/>
    <property type="evidence" value="ECO:0007669"/>
    <property type="project" value="TreeGrafter"/>
</dbReference>
<name>A0A0H5C7M6_CYBJN</name>
<feature type="region of interest" description="Disordered" evidence="6">
    <location>
        <begin position="413"/>
        <end position="527"/>
    </location>
</feature>
<keyword evidence="4" id="KW-0804">Transcription</keyword>
<comment type="similarity">
    <text evidence="2">Belongs to the TAF7 family.</text>
</comment>
<accession>A0A0H5C7M6</accession>
<evidence type="ECO:0000256" key="4">
    <source>
        <dbReference type="ARBA" id="ARBA00023163"/>
    </source>
</evidence>
<dbReference type="PANTHER" id="PTHR12228:SF0">
    <property type="entry name" value="TATA-BOX BINDING PROTEIN ASSOCIATED FACTOR 7"/>
    <property type="match status" value="1"/>
</dbReference>
<dbReference type="GO" id="GO:0005669">
    <property type="term" value="C:transcription factor TFIID complex"/>
    <property type="evidence" value="ECO:0007669"/>
    <property type="project" value="InterPro"/>
</dbReference>
<feature type="compositionally biased region" description="Basic and acidic residues" evidence="6">
    <location>
        <begin position="350"/>
        <end position="361"/>
    </location>
</feature>
<feature type="compositionally biased region" description="Acidic residues" evidence="6">
    <location>
        <begin position="513"/>
        <end position="527"/>
    </location>
</feature>
<evidence type="ECO:0000256" key="6">
    <source>
        <dbReference type="SAM" id="MobiDB-lite"/>
    </source>
</evidence>
<dbReference type="Pfam" id="PF04658">
    <property type="entry name" value="TAFII55_N"/>
    <property type="match status" value="1"/>
</dbReference>
<evidence type="ECO:0000313" key="8">
    <source>
        <dbReference type="EMBL" id="CEP24275.1"/>
    </source>
</evidence>
<dbReference type="AlphaFoldDB" id="A0A0H5C7M6"/>
<dbReference type="SMART" id="SM01370">
    <property type="entry name" value="TAFII55_N"/>
    <property type="match status" value="1"/>
</dbReference>
<feature type="compositionally biased region" description="Basic and acidic residues" evidence="6">
    <location>
        <begin position="298"/>
        <end position="310"/>
    </location>
</feature>
<feature type="compositionally biased region" description="Basic and acidic residues" evidence="6">
    <location>
        <begin position="413"/>
        <end position="437"/>
    </location>
</feature>
<feature type="region of interest" description="Disordered" evidence="6">
    <location>
        <begin position="254"/>
        <end position="369"/>
    </location>
</feature>
<evidence type="ECO:0000256" key="5">
    <source>
        <dbReference type="ARBA" id="ARBA00023242"/>
    </source>
</evidence>
<reference evidence="9" key="1">
    <citation type="journal article" date="2015" name="J. Biotechnol.">
        <title>The structure of the Cyberlindnera jadinii genome and its relation to Candida utilis analyzed by the occurrence of single nucleotide polymorphisms.</title>
        <authorList>
            <person name="Rupp O."/>
            <person name="Brinkrolf K."/>
            <person name="Buerth C."/>
            <person name="Kunigo M."/>
            <person name="Schneider J."/>
            <person name="Jaenicke S."/>
            <person name="Goesmann A."/>
            <person name="Puehler A."/>
            <person name="Jaeger K.-E."/>
            <person name="Ernst J.F."/>
        </authorList>
    </citation>
    <scope>NUCLEOTIDE SEQUENCE [LARGE SCALE GENOMIC DNA]</scope>
    <source>
        <strain evidence="9">ATCC 18201 / CBS 1600 / BCRC 20928 / JCM 3617 / NBRC 0987 / NRRL Y-1542</strain>
    </source>
</reference>
<feature type="region of interest" description="Disordered" evidence="6">
    <location>
        <begin position="25"/>
        <end position="63"/>
    </location>
</feature>
<feature type="compositionally biased region" description="Basic residues" evidence="6">
    <location>
        <begin position="35"/>
        <end position="49"/>
    </location>
</feature>
<feature type="compositionally biased region" description="Acidic residues" evidence="6">
    <location>
        <begin position="311"/>
        <end position="349"/>
    </location>
</feature>
<feature type="compositionally biased region" description="Basic and acidic residues" evidence="6">
    <location>
        <begin position="263"/>
        <end position="280"/>
    </location>
</feature>
<feature type="domain" description="TAFII55 protein conserved region" evidence="7">
    <location>
        <begin position="88"/>
        <end position="234"/>
    </location>
</feature>
<feature type="compositionally biased region" description="Low complexity" evidence="6">
    <location>
        <begin position="281"/>
        <end position="294"/>
    </location>
</feature>
<evidence type="ECO:0000313" key="9">
    <source>
        <dbReference type="Proteomes" id="UP000038830"/>
    </source>
</evidence>
<feature type="compositionally biased region" description="Basic and acidic residues" evidence="6">
    <location>
        <begin position="25"/>
        <end position="34"/>
    </location>
</feature>
<feature type="compositionally biased region" description="Acidic residues" evidence="6">
    <location>
        <begin position="448"/>
        <end position="499"/>
    </location>
</feature>
<evidence type="ECO:0000256" key="1">
    <source>
        <dbReference type="ARBA" id="ARBA00004123"/>
    </source>
</evidence>
<protein>
    <recommendedName>
        <fullName evidence="7">TAFII55 protein conserved region domain-containing protein</fullName>
    </recommendedName>
</protein>
<dbReference type="InterPro" id="IPR006751">
    <property type="entry name" value="TAFII55_prot_cons_reg"/>
</dbReference>
<dbReference type="EMBL" id="CDQK01000005">
    <property type="protein sequence ID" value="CEP24275.1"/>
    <property type="molecule type" value="Genomic_DNA"/>
</dbReference>
<evidence type="ECO:0000256" key="2">
    <source>
        <dbReference type="ARBA" id="ARBA00009368"/>
    </source>
</evidence>
<organism evidence="8 9">
    <name type="scientific">Cyberlindnera jadinii (strain ATCC 18201 / CBS 1600 / BCRC 20928 / JCM 3617 / NBRC 0987 / NRRL Y-1542)</name>
    <name type="common">Torula yeast</name>
    <name type="synonym">Candida utilis</name>
    <dbReference type="NCBI Taxonomy" id="983966"/>
    <lineage>
        <taxon>Eukaryota</taxon>
        <taxon>Fungi</taxon>
        <taxon>Dikarya</taxon>
        <taxon>Ascomycota</taxon>
        <taxon>Saccharomycotina</taxon>
        <taxon>Saccharomycetes</taxon>
        <taxon>Phaffomycetales</taxon>
        <taxon>Phaffomycetaceae</taxon>
        <taxon>Cyberlindnera</taxon>
    </lineage>
</organism>
<dbReference type="Proteomes" id="UP000038830">
    <property type="component" value="Unassembled WGS sequence"/>
</dbReference>
<sequence length="527" mass="59903">MFKLKLKTPTNSEAKSAPIKIKLGKTDAVQDQKKPNIKLKFGSKGKSRSNGKPPGGSKVTPKLRFKMQRIPGEGYDSEDSEAEEDPLREEALILRLLPDAELDYVRHCVEAGDLSKIQMKWKDRYRCVLSVNKTLYAAKLMNLPNIIEAQKTVDKKNIFKTVDVSQILVVIKRISDESEIEDISPGEEDFDSGITPPLKNVGKSKYRRKMTKQYIENIEARVDELLRLDEEAEESTYEMIDPDSLAQYDFSKQGLQKGLSHQRGQDDQHTGQHPGQEHEQGQQQGQQQGQEQGETFMEDDHIVVPKASKDDVEEPLDEDLELELEQALEEDDDEEEEDDEDDEDDDDNSDNERGDVHCKVEIDEDQQQNALLKDEITDLLSTIESNKAKLSKTSNPLMRNRIIDTVKKLEKELENKNKQLKTNEDRRKSKNDGKENQSEEPGNGEGEGGAEDEREGEAEGEGEEMDEDEDEEMDEDDEDEEDEEDEGKDEQAEQAEQADDLQQQHQQQGTNDGGEDDEDDELADLFG</sequence>
<evidence type="ECO:0000259" key="7">
    <source>
        <dbReference type="SMART" id="SM01370"/>
    </source>
</evidence>